<dbReference type="SUPFAM" id="SSF103473">
    <property type="entry name" value="MFS general substrate transporter"/>
    <property type="match status" value="1"/>
</dbReference>
<keyword evidence="1" id="KW-0812">Transmembrane</keyword>
<accession>A0ABU1NZW3</accession>
<evidence type="ECO:0000313" key="3">
    <source>
        <dbReference type="Proteomes" id="UP001267290"/>
    </source>
</evidence>
<name>A0ABU1NZW3_9BACL</name>
<protein>
    <recommendedName>
        <fullName evidence="4">Major facilitator superfamily (MFS) profile domain-containing protein</fullName>
    </recommendedName>
</protein>
<evidence type="ECO:0000256" key="1">
    <source>
        <dbReference type="SAM" id="Phobius"/>
    </source>
</evidence>
<comment type="caution">
    <text evidence="2">The sequence shown here is derived from an EMBL/GenBank/DDBJ whole genome shotgun (WGS) entry which is preliminary data.</text>
</comment>
<dbReference type="Gene3D" id="1.20.1250.20">
    <property type="entry name" value="MFS general substrate transporter like domains"/>
    <property type="match status" value="1"/>
</dbReference>
<proteinExistence type="predicted"/>
<keyword evidence="1" id="KW-1133">Transmembrane helix</keyword>
<sequence>MLLVRPLIGKMIDRIGAKIVVIISIVISLVGTIPFTWFDQHTSYWMIVNQLKVTTPDVSHLASAYQAGFLTASILMVIMIVPSLFLMLPRLLRSSKKKMAYNLVSEIVRHLIALHSVSSCSFLKVFMSNTEICRPFSFLFH</sequence>
<dbReference type="EMBL" id="JAVDSB010000006">
    <property type="protein sequence ID" value="MDR6552382.1"/>
    <property type="molecule type" value="Genomic_DNA"/>
</dbReference>
<organism evidence="2 3">
    <name type="scientific">Paenibacillus qinlingensis</name>
    <dbReference type="NCBI Taxonomy" id="1837343"/>
    <lineage>
        <taxon>Bacteria</taxon>
        <taxon>Bacillati</taxon>
        <taxon>Bacillota</taxon>
        <taxon>Bacilli</taxon>
        <taxon>Bacillales</taxon>
        <taxon>Paenibacillaceae</taxon>
        <taxon>Paenibacillus</taxon>
    </lineage>
</organism>
<reference evidence="2 3" key="1">
    <citation type="submission" date="2023-07" db="EMBL/GenBank/DDBJ databases">
        <title>Sorghum-associated microbial communities from plants grown in Nebraska, USA.</title>
        <authorList>
            <person name="Schachtman D."/>
        </authorList>
    </citation>
    <scope>NUCLEOTIDE SEQUENCE [LARGE SCALE GENOMIC DNA]</scope>
    <source>
        <strain evidence="2 3">CC258</strain>
    </source>
</reference>
<feature type="transmembrane region" description="Helical" evidence="1">
    <location>
        <begin position="20"/>
        <end position="38"/>
    </location>
</feature>
<keyword evidence="3" id="KW-1185">Reference proteome</keyword>
<dbReference type="RefSeq" id="WP_310499917.1">
    <property type="nucleotide sequence ID" value="NZ_JAVDSB010000006.1"/>
</dbReference>
<dbReference type="InterPro" id="IPR036259">
    <property type="entry name" value="MFS_trans_sf"/>
</dbReference>
<evidence type="ECO:0008006" key="4">
    <source>
        <dbReference type="Google" id="ProtNLM"/>
    </source>
</evidence>
<keyword evidence="1" id="KW-0472">Membrane</keyword>
<gene>
    <name evidence="2" type="ORF">J2736_003588</name>
</gene>
<evidence type="ECO:0000313" key="2">
    <source>
        <dbReference type="EMBL" id="MDR6552382.1"/>
    </source>
</evidence>
<dbReference type="Proteomes" id="UP001267290">
    <property type="component" value="Unassembled WGS sequence"/>
</dbReference>
<feature type="transmembrane region" description="Helical" evidence="1">
    <location>
        <begin position="64"/>
        <end position="88"/>
    </location>
</feature>